<dbReference type="SUPFAM" id="SSF81995">
    <property type="entry name" value="beta-sandwich domain of Sec23/24"/>
    <property type="match status" value="1"/>
</dbReference>
<dbReference type="Gene3D" id="3.40.50.410">
    <property type="entry name" value="von Willebrand factor, type A domain"/>
    <property type="match status" value="1"/>
</dbReference>
<feature type="compositionally biased region" description="Polar residues" evidence="13">
    <location>
        <begin position="110"/>
        <end position="121"/>
    </location>
</feature>
<name>A0A9Q0LZ15_BLOTA</name>
<feature type="compositionally biased region" description="Low complexity" evidence="13">
    <location>
        <begin position="903"/>
        <end position="919"/>
    </location>
</feature>
<feature type="region of interest" description="Disordered" evidence="13">
    <location>
        <begin position="67"/>
        <end position="121"/>
    </location>
</feature>
<feature type="region of interest" description="Disordered" evidence="13">
    <location>
        <begin position="148"/>
        <end position="174"/>
    </location>
</feature>
<dbReference type="GO" id="GO:0008270">
    <property type="term" value="F:zinc ion binding"/>
    <property type="evidence" value="ECO:0007669"/>
    <property type="project" value="InterPro"/>
</dbReference>
<dbReference type="GO" id="GO:0070971">
    <property type="term" value="C:endoplasmic reticulum exit site"/>
    <property type="evidence" value="ECO:0007669"/>
    <property type="project" value="TreeGrafter"/>
</dbReference>
<gene>
    <name evidence="19" type="ORF">RDWZM_008270</name>
</gene>
<comment type="caution">
    <text evidence="19">The sequence shown here is derived from an EMBL/GenBank/DDBJ whole genome shotgun (WGS) entry which is preliminary data.</text>
</comment>
<feature type="region of interest" description="Disordered" evidence="13">
    <location>
        <begin position="1"/>
        <end position="51"/>
    </location>
</feature>
<protein>
    <submittedName>
        <fullName evidence="19">Uncharacterized protein</fullName>
    </submittedName>
</protein>
<keyword evidence="11" id="KW-0472">Membrane</keyword>
<keyword evidence="8" id="KW-0931">ER-Golgi transport</keyword>
<sequence>MAYPNAYPPNLQQQQRLPVSQNVSSSSYTSTSYGPAPPPIQQQTMSQSIQQPVQHVPNFNNQQYLQQSQGAIQTVQPQSQFPPPLSMANHSQYQQQQQQPQQSSQYTSQMDQLSGKMNSMSVTNQSWSTMWQNEAVNLMSEKEIRTKSIQQELQREQQKRQQEEADPSTAQRRDLSCDKDIMRCTLKKMPDTASLLQKCRLPLGLILHPFKDDPNIPLIQDTPIVRCRTCRTYINPFVRLIDQKRWQCNLCQRINEVPDEFIYDFSRQRHIDIMNRPELNYGSIEYVASVEYMVRPPQPATYLFVFECTASSVHSGYIRRFANALLESLDRIPGDARTLVGFIAFDSKLHFFNLNDERPVHYIMPDIDDIFIPHTDSVLVNLKTHRSKIEYFLRNVLSTFPFDSDSNSLENIADNEAALGPALQVAFKIISSSGGRITLIQTSLPNAGPKSDGSVLVNREDPNQRTANSSNSTAALTPLLNPSTDFYKKLSLECSEQQVTVDLFNLSSSYSDLATVGTIARFSGGSILYYGGGGTPSSPNAINAMLTRFEADMKHYLTRPIGFEAVMRLRSTRGISIHTFHGNFFVRSTDLIALPNVNPDSSFAMQMTINEDLKDYSQVCLQAALLYTASNGERRIRVHTIALPVVTIMNEVLGGADQEAIVGLLAKMAVDRSTQSNVQDAREALINANVDIINTFRVINSNQYAGLMTSSSTKLLPLFTLALMKHTAFRLGISTRIDERVYAMLQMKSLPIKSLLLYIYPNLYPIHYQFDPAVNPPLPVQLTFANIDRNGVYLLDTYDHLFIYICKSVHPQFLADVFNVTQWSQIPDEGEQNSTSVVAGSGSVPGMHGINQPLTTMAQSSGGIYNRNQIQGLPVGSSPMVNGFHNANNEQQQRRAKLVHNDSTTSAYSEETTTSTDHSPSSDRGRQLNGGDDYSSGEETKSISNVMVKKSPTVTLPLLDNPTSQRVHQFISSLIDNRPFKPNFHILREDSRLRYSFLQYMYDDRNESAFSYYEFLQHLQNLDK</sequence>
<feature type="domain" description="Zinc finger Sec23/Sec24-type" evidence="15">
    <location>
        <begin position="224"/>
        <end position="261"/>
    </location>
</feature>
<dbReference type="InterPro" id="IPR006896">
    <property type="entry name" value="Sec23/24_trunk_dom"/>
</dbReference>
<evidence type="ECO:0000256" key="2">
    <source>
        <dbReference type="ARBA" id="ARBA00004394"/>
    </source>
</evidence>
<feature type="compositionally biased region" description="Low complexity" evidence="13">
    <location>
        <begin position="24"/>
        <end position="33"/>
    </location>
</feature>
<keyword evidence="9" id="KW-0653">Protein transport</keyword>
<proteinExistence type="inferred from homology"/>
<evidence type="ECO:0000256" key="4">
    <source>
        <dbReference type="ARBA" id="ARBA00008334"/>
    </source>
</evidence>
<dbReference type="Pfam" id="PF08033">
    <property type="entry name" value="Sec23_BS"/>
    <property type="match status" value="1"/>
</dbReference>
<evidence type="ECO:0000256" key="8">
    <source>
        <dbReference type="ARBA" id="ARBA00022892"/>
    </source>
</evidence>
<keyword evidence="6" id="KW-0963">Cytoplasm</keyword>
<evidence type="ECO:0000256" key="6">
    <source>
        <dbReference type="ARBA" id="ARBA00022490"/>
    </source>
</evidence>
<dbReference type="InterPro" id="IPR036174">
    <property type="entry name" value="Znf_Sec23_Sec24_sf"/>
</dbReference>
<dbReference type="SUPFAM" id="SSF81811">
    <property type="entry name" value="Helical domain of Sec23/24"/>
    <property type="match status" value="1"/>
</dbReference>
<evidence type="ECO:0000259" key="18">
    <source>
        <dbReference type="Pfam" id="PF08033"/>
    </source>
</evidence>
<evidence type="ECO:0000256" key="11">
    <source>
        <dbReference type="ARBA" id="ARBA00023136"/>
    </source>
</evidence>
<dbReference type="Pfam" id="PF04811">
    <property type="entry name" value="Sec23_trunk"/>
    <property type="match status" value="1"/>
</dbReference>
<dbReference type="Gene3D" id="1.20.120.730">
    <property type="entry name" value="Sec23/Sec24 helical domain"/>
    <property type="match status" value="1"/>
</dbReference>
<dbReference type="SUPFAM" id="SSF53300">
    <property type="entry name" value="vWA-like"/>
    <property type="match status" value="1"/>
</dbReference>
<evidence type="ECO:0000256" key="3">
    <source>
        <dbReference type="ARBA" id="ARBA00004397"/>
    </source>
</evidence>
<dbReference type="InterPro" id="IPR006900">
    <property type="entry name" value="Sec23/24_helical_dom"/>
</dbReference>
<keyword evidence="5" id="KW-0813">Transport</keyword>
<feature type="compositionally biased region" description="Basic and acidic residues" evidence="13">
    <location>
        <begin position="153"/>
        <end position="163"/>
    </location>
</feature>
<dbReference type="Pfam" id="PF04815">
    <property type="entry name" value="Sec23_helical"/>
    <property type="match status" value="1"/>
</dbReference>
<evidence type="ECO:0000259" key="17">
    <source>
        <dbReference type="Pfam" id="PF04815"/>
    </source>
</evidence>
<dbReference type="InterPro" id="IPR036180">
    <property type="entry name" value="Gelsolin-like_dom_sf"/>
</dbReference>
<dbReference type="InterPro" id="IPR007123">
    <property type="entry name" value="Gelsolin-like_dom"/>
</dbReference>
<feature type="compositionally biased region" description="Polar residues" evidence="13">
    <location>
        <begin position="67"/>
        <end position="79"/>
    </location>
</feature>
<feature type="domain" description="Sec23/Sec24 helical" evidence="17">
    <location>
        <begin position="657"/>
        <end position="756"/>
    </location>
</feature>
<dbReference type="GO" id="GO:0000149">
    <property type="term" value="F:SNARE binding"/>
    <property type="evidence" value="ECO:0007669"/>
    <property type="project" value="TreeGrafter"/>
</dbReference>
<dbReference type="InterPro" id="IPR006895">
    <property type="entry name" value="Znf_Sec23_Sec24"/>
</dbReference>
<comment type="similarity">
    <text evidence="4">Belongs to the SEC23/SEC24 family. SEC24 subfamily.</text>
</comment>
<dbReference type="PANTHER" id="PTHR13803">
    <property type="entry name" value="SEC24-RELATED PROTEIN"/>
    <property type="match status" value="1"/>
</dbReference>
<dbReference type="SUPFAM" id="SSF82919">
    <property type="entry name" value="Zn-finger domain of Sec23/24"/>
    <property type="match status" value="1"/>
</dbReference>
<feature type="domain" description="Gelsolin-like" evidence="14">
    <location>
        <begin position="775"/>
        <end position="832"/>
    </location>
</feature>
<dbReference type="AlphaFoldDB" id="A0A9Q0LZ15"/>
<dbReference type="OMA" id="CPANDYY"/>
<evidence type="ECO:0000256" key="9">
    <source>
        <dbReference type="ARBA" id="ARBA00022927"/>
    </source>
</evidence>
<keyword evidence="7" id="KW-0256">Endoplasmic reticulum</keyword>
<dbReference type="Proteomes" id="UP001142055">
    <property type="component" value="Chromosome 3"/>
</dbReference>
<feature type="compositionally biased region" description="Low complexity" evidence="13">
    <location>
        <begin position="91"/>
        <end position="109"/>
    </location>
</feature>
<dbReference type="GO" id="GO:0000139">
    <property type="term" value="C:Golgi membrane"/>
    <property type="evidence" value="ECO:0007669"/>
    <property type="project" value="UniProtKB-SubCell"/>
</dbReference>
<dbReference type="InterPro" id="IPR036465">
    <property type="entry name" value="vWFA_dom_sf"/>
</dbReference>
<dbReference type="PANTHER" id="PTHR13803:SF39">
    <property type="entry name" value="SECRETORY 24AB, ISOFORM A"/>
    <property type="match status" value="1"/>
</dbReference>
<feature type="domain" description="Sec23/Sec24 beta-sandwich" evidence="18">
    <location>
        <begin position="562"/>
        <end position="646"/>
    </location>
</feature>
<evidence type="ECO:0000256" key="10">
    <source>
        <dbReference type="ARBA" id="ARBA00023034"/>
    </source>
</evidence>
<dbReference type="InterPro" id="IPR029006">
    <property type="entry name" value="ADF-H/Gelsolin-like_dom_sf"/>
</dbReference>
<evidence type="ECO:0000256" key="7">
    <source>
        <dbReference type="ARBA" id="ARBA00022824"/>
    </source>
</evidence>
<evidence type="ECO:0000313" key="20">
    <source>
        <dbReference type="Proteomes" id="UP001142055"/>
    </source>
</evidence>
<feature type="region of interest" description="Disordered" evidence="13">
    <location>
        <begin position="890"/>
        <end position="946"/>
    </location>
</feature>
<dbReference type="InterPro" id="IPR036175">
    <property type="entry name" value="Sec23/24_helical_dom_sf"/>
</dbReference>
<evidence type="ECO:0000313" key="19">
    <source>
        <dbReference type="EMBL" id="KAJ6217113.1"/>
    </source>
</evidence>
<reference evidence="19" key="1">
    <citation type="submission" date="2022-12" db="EMBL/GenBank/DDBJ databases">
        <title>Genome assemblies of Blomia tropicalis.</title>
        <authorList>
            <person name="Cui Y."/>
        </authorList>
    </citation>
    <scope>NUCLEOTIDE SEQUENCE</scope>
    <source>
        <tissue evidence="19">Adult mites</tissue>
    </source>
</reference>
<dbReference type="InterPro" id="IPR012990">
    <property type="entry name" value="Beta-sandwich_Sec23_24"/>
</dbReference>
<dbReference type="Gene3D" id="2.30.30.380">
    <property type="entry name" value="Zn-finger domain of Sec23/24"/>
    <property type="match status" value="1"/>
</dbReference>
<dbReference type="GO" id="GO:0090110">
    <property type="term" value="P:COPII-coated vesicle cargo loading"/>
    <property type="evidence" value="ECO:0007669"/>
    <property type="project" value="TreeGrafter"/>
</dbReference>
<evidence type="ECO:0000256" key="5">
    <source>
        <dbReference type="ARBA" id="ARBA00022448"/>
    </source>
</evidence>
<comment type="subcellular location">
    <subcellularLocation>
        <location evidence="1">Cytoplasmic vesicle</location>
        <location evidence="1">COPII-coated vesicle membrane</location>
        <topology evidence="1">Peripheral membrane protein</topology>
        <orientation evidence="1">Cytoplasmic side</orientation>
    </subcellularLocation>
    <subcellularLocation>
        <location evidence="3">Endoplasmic reticulum membrane</location>
        <topology evidence="3">Peripheral membrane protein</topology>
        <orientation evidence="3">Cytoplasmic side</orientation>
    </subcellularLocation>
    <subcellularLocation>
        <location evidence="2">Golgi apparatus membrane</location>
    </subcellularLocation>
</comment>
<accession>A0A9Q0LZ15</accession>
<organism evidence="19 20">
    <name type="scientific">Blomia tropicalis</name>
    <name type="common">Mite</name>
    <dbReference type="NCBI Taxonomy" id="40697"/>
    <lineage>
        <taxon>Eukaryota</taxon>
        <taxon>Metazoa</taxon>
        <taxon>Ecdysozoa</taxon>
        <taxon>Arthropoda</taxon>
        <taxon>Chelicerata</taxon>
        <taxon>Arachnida</taxon>
        <taxon>Acari</taxon>
        <taxon>Acariformes</taxon>
        <taxon>Sarcoptiformes</taxon>
        <taxon>Astigmata</taxon>
        <taxon>Glycyphagoidea</taxon>
        <taxon>Echimyopodidae</taxon>
        <taxon>Blomia</taxon>
    </lineage>
</organism>
<evidence type="ECO:0000259" key="15">
    <source>
        <dbReference type="Pfam" id="PF04810"/>
    </source>
</evidence>
<keyword evidence="20" id="KW-1185">Reference proteome</keyword>
<dbReference type="Gene3D" id="2.60.40.1670">
    <property type="entry name" value="beta-sandwich domain of Sec23/24"/>
    <property type="match status" value="1"/>
</dbReference>
<evidence type="ECO:0000256" key="12">
    <source>
        <dbReference type="ARBA" id="ARBA00023329"/>
    </source>
</evidence>
<dbReference type="GO" id="GO:0005789">
    <property type="term" value="C:endoplasmic reticulum membrane"/>
    <property type="evidence" value="ECO:0007669"/>
    <property type="project" value="UniProtKB-SubCell"/>
</dbReference>
<evidence type="ECO:0000256" key="1">
    <source>
        <dbReference type="ARBA" id="ARBA00004299"/>
    </source>
</evidence>
<dbReference type="Gene3D" id="3.40.20.10">
    <property type="entry name" value="Severin"/>
    <property type="match status" value="2"/>
</dbReference>
<dbReference type="SUPFAM" id="SSF82754">
    <property type="entry name" value="C-terminal, gelsolin-like domain of Sec23/24"/>
    <property type="match status" value="2"/>
</dbReference>
<feature type="compositionally biased region" description="Low complexity" evidence="13">
    <location>
        <begin position="41"/>
        <end position="51"/>
    </location>
</feature>
<evidence type="ECO:0000259" key="16">
    <source>
        <dbReference type="Pfam" id="PF04811"/>
    </source>
</evidence>
<dbReference type="InterPro" id="IPR050550">
    <property type="entry name" value="SEC23_SEC24_subfamily"/>
</dbReference>
<dbReference type="Pfam" id="PF04810">
    <property type="entry name" value="zf-Sec23_Sec24"/>
    <property type="match status" value="1"/>
</dbReference>
<dbReference type="GO" id="GO:0006886">
    <property type="term" value="P:intracellular protein transport"/>
    <property type="evidence" value="ECO:0007669"/>
    <property type="project" value="InterPro"/>
</dbReference>
<keyword evidence="12" id="KW-0968">Cytoplasmic vesicle</keyword>
<dbReference type="GO" id="GO:0030127">
    <property type="term" value="C:COPII vesicle coat"/>
    <property type="evidence" value="ECO:0007669"/>
    <property type="project" value="InterPro"/>
</dbReference>
<evidence type="ECO:0000256" key="13">
    <source>
        <dbReference type="SAM" id="MobiDB-lite"/>
    </source>
</evidence>
<dbReference type="EMBL" id="JAPWDV010000003">
    <property type="protein sequence ID" value="KAJ6217113.1"/>
    <property type="molecule type" value="Genomic_DNA"/>
</dbReference>
<evidence type="ECO:0000259" key="14">
    <source>
        <dbReference type="Pfam" id="PF00626"/>
    </source>
</evidence>
<keyword evidence="10" id="KW-0333">Golgi apparatus</keyword>
<feature type="domain" description="Sec23/Sec24 trunk" evidence="16">
    <location>
        <begin position="297"/>
        <end position="530"/>
    </location>
</feature>
<dbReference type="Pfam" id="PF00626">
    <property type="entry name" value="Gelsolin"/>
    <property type="match status" value="1"/>
</dbReference>
<feature type="compositionally biased region" description="Polar residues" evidence="13">
    <location>
        <begin position="10"/>
        <end position="23"/>
    </location>
</feature>